<dbReference type="AlphaFoldDB" id="A0AAN7SJN0"/>
<gene>
    <name evidence="1" type="ORF">RN001_001588</name>
</gene>
<comment type="caution">
    <text evidence="1">The sequence shown here is derived from an EMBL/GenBank/DDBJ whole genome shotgun (WGS) entry which is preliminary data.</text>
</comment>
<dbReference type="Proteomes" id="UP001353858">
    <property type="component" value="Unassembled WGS sequence"/>
</dbReference>
<organism evidence="1 2">
    <name type="scientific">Aquatica leii</name>
    <dbReference type="NCBI Taxonomy" id="1421715"/>
    <lineage>
        <taxon>Eukaryota</taxon>
        <taxon>Metazoa</taxon>
        <taxon>Ecdysozoa</taxon>
        <taxon>Arthropoda</taxon>
        <taxon>Hexapoda</taxon>
        <taxon>Insecta</taxon>
        <taxon>Pterygota</taxon>
        <taxon>Neoptera</taxon>
        <taxon>Endopterygota</taxon>
        <taxon>Coleoptera</taxon>
        <taxon>Polyphaga</taxon>
        <taxon>Elateriformia</taxon>
        <taxon>Elateroidea</taxon>
        <taxon>Lampyridae</taxon>
        <taxon>Luciolinae</taxon>
        <taxon>Aquatica</taxon>
    </lineage>
</organism>
<accession>A0AAN7SJN0</accession>
<evidence type="ECO:0000313" key="1">
    <source>
        <dbReference type="EMBL" id="KAK4885317.1"/>
    </source>
</evidence>
<sequence>MLNDYDFKEAYVLKISEIGDKDVKDTTYKCVAAGFSKELGICSLIGYRGNYRFKERNLMKLLQGRTFFKKKQLEWCCLTIAKAAEDLAQPIEIENLERRAISRNEHYFEQVVPQYFDDQFKEHFRMSRATFQGLINVVWQAMGQERGNIPLPKKIMFTIWMLSKPESFLAAGIDLG</sequence>
<dbReference type="EMBL" id="JARPUR010000001">
    <property type="protein sequence ID" value="KAK4885317.1"/>
    <property type="molecule type" value="Genomic_DNA"/>
</dbReference>
<proteinExistence type="predicted"/>
<protein>
    <submittedName>
        <fullName evidence="1">Uncharacterized protein</fullName>
    </submittedName>
</protein>
<evidence type="ECO:0000313" key="2">
    <source>
        <dbReference type="Proteomes" id="UP001353858"/>
    </source>
</evidence>
<name>A0AAN7SJN0_9COLE</name>
<keyword evidence="2" id="KW-1185">Reference proteome</keyword>
<reference evidence="2" key="1">
    <citation type="submission" date="2023-01" db="EMBL/GenBank/DDBJ databases">
        <title>Key to firefly adult light organ development and bioluminescence: homeobox transcription factors regulate luciferase expression and transportation to peroxisome.</title>
        <authorList>
            <person name="Fu X."/>
        </authorList>
    </citation>
    <scope>NUCLEOTIDE SEQUENCE [LARGE SCALE GENOMIC DNA]</scope>
</reference>